<comment type="caution">
    <text evidence="2">The sequence shown here is derived from an EMBL/GenBank/DDBJ whole genome shotgun (WGS) entry which is preliminary data.</text>
</comment>
<evidence type="ECO:0000313" key="2">
    <source>
        <dbReference type="EMBL" id="CAF1412149.1"/>
    </source>
</evidence>
<feature type="transmembrane region" description="Helical" evidence="1">
    <location>
        <begin position="42"/>
        <end position="61"/>
    </location>
</feature>
<protein>
    <submittedName>
        <fullName evidence="2">Uncharacterized protein</fullName>
    </submittedName>
</protein>
<keyword evidence="1" id="KW-0472">Membrane</keyword>
<name>A0A815M5Z9_ADIRI</name>
<keyword evidence="1" id="KW-0812">Transmembrane</keyword>
<proteinExistence type="predicted"/>
<organism evidence="2 3">
    <name type="scientific">Adineta ricciae</name>
    <name type="common">Rotifer</name>
    <dbReference type="NCBI Taxonomy" id="249248"/>
    <lineage>
        <taxon>Eukaryota</taxon>
        <taxon>Metazoa</taxon>
        <taxon>Spiralia</taxon>
        <taxon>Gnathifera</taxon>
        <taxon>Rotifera</taxon>
        <taxon>Eurotatoria</taxon>
        <taxon>Bdelloidea</taxon>
        <taxon>Adinetida</taxon>
        <taxon>Adinetidae</taxon>
        <taxon>Adineta</taxon>
    </lineage>
</organism>
<dbReference type="Proteomes" id="UP000663852">
    <property type="component" value="Unassembled WGS sequence"/>
</dbReference>
<gene>
    <name evidence="2" type="ORF">EDS130_LOCUS36811</name>
</gene>
<reference evidence="2" key="1">
    <citation type="submission" date="2021-02" db="EMBL/GenBank/DDBJ databases">
        <authorList>
            <person name="Nowell W R."/>
        </authorList>
    </citation>
    <scope>NUCLEOTIDE SEQUENCE</scope>
</reference>
<sequence length="125" mass="14373">MNNHDKLSCVITGNKIRNYNWAWVSDIRKKPSKLSKRKMSSYKNFIVIVLIAVVFIAVEAMNQSNTSAESKMNVGNDASLVRRVYYCDGTDQKNQAKCRTWCRIHDFASGACIPYHSKIRCFCRN</sequence>
<dbReference type="AlphaFoldDB" id="A0A815M5Z9"/>
<evidence type="ECO:0000256" key="1">
    <source>
        <dbReference type="SAM" id="Phobius"/>
    </source>
</evidence>
<evidence type="ECO:0000313" key="3">
    <source>
        <dbReference type="Proteomes" id="UP000663852"/>
    </source>
</evidence>
<dbReference type="EMBL" id="CAJNOJ010000349">
    <property type="protein sequence ID" value="CAF1412149.1"/>
    <property type="molecule type" value="Genomic_DNA"/>
</dbReference>
<keyword evidence="1" id="KW-1133">Transmembrane helix</keyword>
<accession>A0A815M5Z9</accession>